<dbReference type="STRING" id="1531966.A0A0A1T605"/>
<organism evidence="8 9">
    <name type="scientific">[Torrubiella] hemipterigena</name>
    <dbReference type="NCBI Taxonomy" id="1531966"/>
    <lineage>
        <taxon>Eukaryota</taxon>
        <taxon>Fungi</taxon>
        <taxon>Dikarya</taxon>
        <taxon>Ascomycota</taxon>
        <taxon>Pezizomycotina</taxon>
        <taxon>Sordariomycetes</taxon>
        <taxon>Hypocreomycetidae</taxon>
        <taxon>Hypocreales</taxon>
        <taxon>Clavicipitaceae</taxon>
        <taxon>Clavicipitaceae incertae sedis</taxon>
        <taxon>'Torrubiella' clade</taxon>
    </lineage>
</organism>
<dbReference type="FunFam" id="1.25.10.10:FF:001136">
    <property type="entry name" value="Beta-catenin-like protein 1"/>
    <property type="match status" value="1"/>
</dbReference>
<evidence type="ECO:0000256" key="2">
    <source>
        <dbReference type="ARBA" id="ARBA00022553"/>
    </source>
</evidence>
<feature type="domain" description="Beta-catenin-like protein 1 N-terminal" evidence="7">
    <location>
        <begin position="92"/>
        <end position="196"/>
    </location>
</feature>
<dbReference type="InterPro" id="IPR013180">
    <property type="entry name" value="CTNNBL1_N"/>
</dbReference>
<keyword evidence="3" id="KW-0677">Repeat</keyword>
<dbReference type="GO" id="GO:0010467">
    <property type="term" value="P:gene expression"/>
    <property type="evidence" value="ECO:0007669"/>
    <property type="project" value="UniProtKB-ARBA"/>
</dbReference>
<keyword evidence="5" id="KW-0539">Nucleus</keyword>
<sequence length="582" mass="65293">MASIDDIFKKSGLPSKRKLETLRDPNEVYKANKLSATGDSSRRARVDDEDVEPTTSGADADENGEDFGPAMPPNDEGDDDEGRFFGGGITQQESEILEFVNEVEEGKEEKIDAVWLRKTVLNFEKRITKNAELRAKFESEPQKFISSEADLDADIKNLSILAEHPELYLDFVKLGSANSLVGLLAHENTDIAIDAIELIGELTDEDVAAEDEYFDALADALLDADLIDLLTSNFSRLNEDDESDRNGVYYAMGVLENLCSRSAYATRIGQDSRLRQWLLERVQRKEANVSQNKQYAAEIIAILAQGSPENRSLLASSNAVDILLQLIAPYRKRDPSRGSDEEEYMANLFEGLTCMVDEEQGKQLFIEAEGLELCLIILKEGKMARTPALRLLDHASVGTGSIDMCLKLVDAGGLKSLFTIFMKTKDPRQLDHLLTIFSNMLRRLPADSPERIRTLVKFVEKDYEKLKRVMSLRWEYSSRVKMAEQDFLGNRHSAIDDDELQIELMSQRLTAGLFTWQVIDNILAWLAVEDMGAKKLITSLLADRDEGLDSLRATLKSQVDGLDDDQDTVELKDMLTVLIDIL</sequence>
<protein>
    <recommendedName>
        <fullName evidence="7">Beta-catenin-like protein 1 N-terminal domain-containing protein</fullName>
    </recommendedName>
</protein>
<evidence type="ECO:0000256" key="1">
    <source>
        <dbReference type="ARBA" id="ARBA00004123"/>
    </source>
</evidence>
<dbReference type="PANTHER" id="PTHR14978:SF0">
    <property type="entry name" value="BETA-CATENIN-LIKE PROTEIN 1"/>
    <property type="match status" value="1"/>
</dbReference>
<dbReference type="InterPro" id="IPR039678">
    <property type="entry name" value="CTNNBL1"/>
</dbReference>
<dbReference type="SMART" id="SM01156">
    <property type="entry name" value="DUF1716"/>
    <property type="match status" value="1"/>
</dbReference>
<dbReference type="Gene3D" id="1.25.10.10">
    <property type="entry name" value="Leucine-rich Repeat Variant"/>
    <property type="match status" value="1"/>
</dbReference>
<accession>A0A0A1T605</accession>
<dbReference type="Pfam" id="PF08216">
    <property type="entry name" value="CTNNBL"/>
    <property type="match status" value="1"/>
</dbReference>
<dbReference type="EMBL" id="CDHN01000003">
    <property type="protein sequence ID" value="CEJ90224.1"/>
    <property type="molecule type" value="Genomic_DNA"/>
</dbReference>
<dbReference type="InterPro" id="IPR011989">
    <property type="entry name" value="ARM-like"/>
</dbReference>
<gene>
    <name evidence="8" type="ORF">VHEMI06022</name>
</gene>
<dbReference type="HOGENOM" id="CLU_017098_0_0_1"/>
<dbReference type="Proteomes" id="UP000039046">
    <property type="component" value="Unassembled WGS sequence"/>
</dbReference>
<evidence type="ECO:0000256" key="3">
    <source>
        <dbReference type="ARBA" id="ARBA00022737"/>
    </source>
</evidence>
<dbReference type="SUPFAM" id="SSF48371">
    <property type="entry name" value="ARM repeat"/>
    <property type="match status" value="1"/>
</dbReference>
<evidence type="ECO:0000256" key="5">
    <source>
        <dbReference type="ARBA" id="ARBA00023242"/>
    </source>
</evidence>
<dbReference type="GO" id="GO:0005681">
    <property type="term" value="C:spliceosomal complex"/>
    <property type="evidence" value="ECO:0007669"/>
    <property type="project" value="TreeGrafter"/>
</dbReference>
<dbReference type="AlphaFoldDB" id="A0A0A1T605"/>
<reference evidence="8 9" key="1">
    <citation type="journal article" date="2015" name="Genome Announc.">
        <title>Draft Genome Sequence and Gene Annotation of the Entomopathogenic Fungus Verticillium hemipterigenum.</title>
        <authorList>
            <person name="Horn F."/>
            <person name="Habel A."/>
            <person name="Scharf D.H."/>
            <person name="Dworschak J."/>
            <person name="Brakhage A.A."/>
            <person name="Guthke R."/>
            <person name="Hertweck C."/>
            <person name="Linde J."/>
        </authorList>
    </citation>
    <scope>NUCLEOTIDE SEQUENCE [LARGE SCALE GENOMIC DNA]</scope>
</reference>
<name>A0A0A1T605_9HYPO</name>
<evidence type="ECO:0000256" key="4">
    <source>
        <dbReference type="ARBA" id="ARBA00023054"/>
    </source>
</evidence>
<evidence type="ECO:0000259" key="7">
    <source>
        <dbReference type="SMART" id="SM01156"/>
    </source>
</evidence>
<dbReference type="PANTHER" id="PTHR14978">
    <property type="entry name" value="BETA-CATENIN-LIKE PROTEIN 1 NUCLEAR ASSOCIATED PROTEIN"/>
    <property type="match status" value="1"/>
</dbReference>
<evidence type="ECO:0000256" key="6">
    <source>
        <dbReference type="SAM" id="MobiDB-lite"/>
    </source>
</evidence>
<comment type="subcellular location">
    <subcellularLocation>
        <location evidence="1">Nucleus</location>
    </subcellularLocation>
</comment>
<evidence type="ECO:0000313" key="9">
    <source>
        <dbReference type="Proteomes" id="UP000039046"/>
    </source>
</evidence>
<keyword evidence="2" id="KW-0597">Phosphoprotein</keyword>
<keyword evidence="9" id="KW-1185">Reference proteome</keyword>
<evidence type="ECO:0000313" key="8">
    <source>
        <dbReference type="EMBL" id="CEJ90224.1"/>
    </source>
</evidence>
<dbReference type="InterPro" id="IPR016024">
    <property type="entry name" value="ARM-type_fold"/>
</dbReference>
<keyword evidence="4" id="KW-0175">Coiled coil</keyword>
<dbReference type="OrthoDB" id="1898821at2759"/>
<proteinExistence type="predicted"/>
<feature type="region of interest" description="Disordered" evidence="6">
    <location>
        <begin position="14"/>
        <end position="87"/>
    </location>
</feature>
<feature type="compositionally biased region" description="Basic and acidic residues" evidence="6">
    <location>
        <begin position="17"/>
        <end position="27"/>
    </location>
</feature>